<keyword evidence="1" id="KW-1185">Reference proteome</keyword>
<evidence type="ECO:0000313" key="2">
    <source>
        <dbReference type="WBParaSite" id="L893_g29547.t1"/>
    </source>
</evidence>
<organism evidence="1 2">
    <name type="scientific">Steinernema glaseri</name>
    <dbReference type="NCBI Taxonomy" id="37863"/>
    <lineage>
        <taxon>Eukaryota</taxon>
        <taxon>Metazoa</taxon>
        <taxon>Ecdysozoa</taxon>
        <taxon>Nematoda</taxon>
        <taxon>Chromadorea</taxon>
        <taxon>Rhabditida</taxon>
        <taxon>Tylenchina</taxon>
        <taxon>Panagrolaimomorpha</taxon>
        <taxon>Strongyloidoidea</taxon>
        <taxon>Steinernematidae</taxon>
        <taxon>Steinernema</taxon>
    </lineage>
</organism>
<reference evidence="2" key="1">
    <citation type="submission" date="2016-11" db="UniProtKB">
        <authorList>
            <consortium name="WormBaseParasite"/>
        </authorList>
    </citation>
    <scope>IDENTIFICATION</scope>
</reference>
<proteinExistence type="predicted"/>
<dbReference type="WBParaSite" id="L893_g29547.t1">
    <property type="protein sequence ID" value="L893_g29547.t1"/>
    <property type="gene ID" value="L893_g29547"/>
</dbReference>
<evidence type="ECO:0000313" key="1">
    <source>
        <dbReference type="Proteomes" id="UP000095287"/>
    </source>
</evidence>
<dbReference type="AlphaFoldDB" id="A0A1I7ZT51"/>
<accession>A0A1I7ZT51</accession>
<name>A0A1I7ZT51_9BILA</name>
<dbReference type="Proteomes" id="UP000095287">
    <property type="component" value="Unplaced"/>
</dbReference>
<protein>
    <submittedName>
        <fullName evidence="2">Transposase</fullName>
    </submittedName>
</protein>
<sequence length="67" mass="7749">MLAIVHEHIFVYDNFGWKFFGSSKRAYLLQPGLYILLPAFIDASTGARHDAYPPWSPKHIEQISCWP</sequence>